<reference evidence="8 9" key="1">
    <citation type="submission" date="2022-12" db="EMBL/GenBank/DDBJ databases">
        <title>Chromosome-level genome of Tegillarca granosa.</title>
        <authorList>
            <person name="Kim J."/>
        </authorList>
    </citation>
    <scope>NUCLEOTIDE SEQUENCE [LARGE SCALE GENOMIC DNA]</scope>
    <source>
        <strain evidence="8">Teg-2019</strain>
        <tissue evidence="8">Adductor muscle</tissue>
    </source>
</reference>
<keyword evidence="6 7" id="KW-0472">Membrane</keyword>
<accession>A0ABQ9F0M9</accession>
<comment type="function">
    <text evidence="7">Hydrolyzes the sphingolipid ceramide into sphingosine and free fatty acid.</text>
</comment>
<evidence type="ECO:0000256" key="5">
    <source>
        <dbReference type="ARBA" id="ARBA00022989"/>
    </source>
</evidence>
<feature type="transmembrane region" description="Helical" evidence="7">
    <location>
        <begin position="31"/>
        <end position="52"/>
    </location>
</feature>
<sequence>MAPVEGFWGKPTATIDWCEENYRISPYIAEFWNTISNLTFIIPPLAMLMIAVRESHENRYKMCHIGVSWFWFMVLSYDTLLDELPMIFGAAFLLYSHIEVTSPENHHNRPLQAILILYSAIVVSRTNKVL</sequence>
<proteinExistence type="inferred from homology"/>
<dbReference type="PANTHER" id="PTHR46187">
    <property type="entry name" value="ALKALINE CERAMIDASE 3"/>
    <property type="match status" value="1"/>
</dbReference>
<dbReference type="EMBL" id="JARBDR010000640">
    <property type="protein sequence ID" value="KAJ8309812.1"/>
    <property type="molecule type" value="Genomic_DNA"/>
</dbReference>
<evidence type="ECO:0000256" key="3">
    <source>
        <dbReference type="ARBA" id="ARBA00022692"/>
    </source>
</evidence>
<keyword evidence="9" id="KW-1185">Reference proteome</keyword>
<keyword evidence="4 7" id="KW-0378">Hydrolase</keyword>
<dbReference type="InterPro" id="IPR008901">
    <property type="entry name" value="ACER"/>
</dbReference>
<organism evidence="8 9">
    <name type="scientific">Tegillarca granosa</name>
    <name type="common">Malaysian cockle</name>
    <name type="synonym">Anadara granosa</name>
    <dbReference type="NCBI Taxonomy" id="220873"/>
    <lineage>
        <taxon>Eukaryota</taxon>
        <taxon>Metazoa</taxon>
        <taxon>Spiralia</taxon>
        <taxon>Lophotrochozoa</taxon>
        <taxon>Mollusca</taxon>
        <taxon>Bivalvia</taxon>
        <taxon>Autobranchia</taxon>
        <taxon>Pteriomorphia</taxon>
        <taxon>Arcoida</taxon>
        <taxon>Arcoidea</taxon>
        <taxon>Arcidae</taxon>
        <taxon>Tegillarca</taxon>
    </lineage>
</organism>
<evidence type="ECO:0000256" key="6">
    <source>
        <dbReference type="ARBA" id="ARBA00023136"/>
    </source>
</evidence>
<name>A0ABQ9F0M9_TEGGR</name>
<keyword evidence="3 7" id="KW-0812">Transmembrane</keyword>
<dbReference type="Pfam" id="PF05875">
    <property type="entry name" value="Ceramidase"/>
    <property type="match status" value="1"/>
</dbReference>
<protein>
    <recommendedName>
        <fullName evidence="7">Alkaline ceramidase</fullName>
        <ecNumber evidence="7">3.5.1.-</ecNumber>
    </recommendedName>
</protein>
<dbReference type="PANTHER" id="PTHR46187:SF3">
    <property type="entry name" value="ALKALINE CERAMIDASE 3"/>
    <property type="match status" value="1"/>
</dbReference>
<evidence type="ECO:0000256" key="1">
    <source>
        <dbReference type="ARBA" id="ARBA00004141"/>
    </source>
</evidence>
<comment type="caution">
    <text evidence="7">Lacks conserved residue(s) required for the propagation of feature annotation.</text>
</comment>
<keyword evidence="5 7" id="KW-1133">Transmembrane helix</keyword>
<dbReference type="EC" id="3.5.1.-" evidence="7"/>
<comment type="similarity">
    <text evidence="2 7">Belongs to the alkaline ceramidase family.</text>
</comment>
<evidence type="ECO:0000256" key="4">
    <source>
        <dbReference type="ARBA" id="ARBA00022801"/>
    </source>
</evidence>
<dbReference type="Proteomes" id="UP001217089">
    <property type="component" value="Unassembled WGS sequence"/>
</dbReference>
<keyword evidence="7" id="KW-0443">Lipid metabolism</keyword>
<evidence type="ECO:0000313" key="9">
    <source>
        <dbReference type="Proteomes" id="UP001217089"/>
    </source>
</evidence>
<evidence type="ECO:0000256" key="7">
    <source>
        <dbReference type="RuleBase" id="RU364079"/>
    </source>
</evidence>
<gene>
    <name evidence="8" type="ORF">KUTeg_011677</name>
</gene>
<evidence type="ECO:0000313" key="8">
    <source>
        <dbReference type="EMBL" id="KAJ8309812.1"/>
    </source>
</evidence>
<evidence type="ECO:0000256" key="2">
    <source>
        <dbReference type="ARBA" id="ARBA00009780"/>
    </source>
</evidence>
<comment type="subcellular location">
    <subcellularLocation>
        <location evidence="1">Membrane</location>
        <topology evidence="1">Multi-pass membrane protein</topology>
    </subcellularLocation>
</comment>
<comment type="caution">
    <text evidence="8">The sequence shown here is derived from an EMBL/GenBank/DDBJ whole genome shotgun (WGS) entry which is preliminary data.</text>
</comment>